<dbReference type="GO" id="GO:0005164">
    <property type="term" value="F:tumor necrosis factor receptor binding"/>
    <property type="evidence" value="ECO:0007669"/>
    <property type="project" value="TreeGrafter"/>
</dbReference>
<evidence type="ECO:0000256" key="2">
    <source>
        <dbReference type="ARBA" id="ARBA00022833"/>
    </source>
</evidence>
<name>A0A9D4TDZ9_RHISA</name>
<keyword evidence="6" id="KW-1185">Reference proteome</keyword>
<dbReference type="VEuPathDB" id="VectorBase:RSAN_052373"/>
<comment type="caution">
    <text evidence="5">The sequence shown here is derived from an EMBL/GenBank/DDBJ whole genome shotgun (WGS) entry which is preliminary data.</text>
</comment>
<reference evidence="5" key="2">
    <citation type="submission" date="2021-09" db="EMBL/GenBank/DDBJ databases">
        <authorList>
            <person name="Jia N."/>
            <person name="Wang J."/>
            <person name="Shi W."/>
            <person name="Du L."/>
            <person name="Sun Y."/>
            <person name="Zhan W."/>
            <person name="Jiang J."/>
            <person name="Wang Q."/>
            <person name="Zhang B."/>
            <person name="Ji P."/>
            <person name="Sakyi L.B."/>
            <person name="Cui X."/>
            <person name="Yuan T."/>
            <person name="Jiang B."/>
            <person name="Yang W."/>
            <person name="Lam T.T.-Y."/>
            <person name="Chang Q."/>
            <person name="Ding S."/>
            <person name="Wang X."/>
            <person name="Zhu J."/>
            <person name="Ruan X."/>
            <person name="Zhao L."/>
            <person name="Wei J."/>
            <person name="Que T."/>
            <person name="Du C."/>
            <person name="Cheng J."/>
            <person name="Dai P."/>
            <person name="Han X."/>
            <person name="Huang E."/>
            <person name="Gao Y."/>
            <person name="Liu J."/>
            <person name="Shao H."/>
            <person name="Ye R."/>
            <person name="Li L."/>
            <person name="Wei W."/>
            <person name="Wang X."/>
            <person name="Wang C."/>
            <person name="Huo Q."/>
            <person name="Li W."/>
            <person name="Guo W."/>
            <person name="Chen H."/>
            <person name="Chen S."/>
            <person name="Zhou L."/>
            <person name="Zhou L."/>
            <person name="Ni X."/>
            <person name="Tian J."/>
            <person name="Zhou Y."/>
            <person name="Sheng Y."/>
            <person name="Liu T."/>
            <person name="Pan Y."/>
            <person name="Xia L."/>
            <person name="Li J."/>
            <person name="Zhao F."/>
            <person name="Cao W."/>
        </authorList>
    </citation>
    <scope>NUCLEOTIDE SEQUENCE</scope>
    <source>
        <strain evidence="5">Rsan-2018</strain>
        <tissue evidence="5">Larvae</tissue>
    </source>
</reference>
<evidence type="ECO:0000313" key="5">
    <source>
        <dbReference type="EMBL" id="KAH7986862.1"/>
    </source>
</evidence>
<keyword evidence="1 3" id="KW-0863">Zinc-finger</keyword>
<accession>A0A9D4TDZ9</accession>
<dbReference type="GO" id="GO:0009898">
    <property type="term" value="C:cytoplasmic side of plasma membrane"/>
    <property type="evidence" value="ECO:0007669"/>
    <property type="project" value="TreeGrafter"/>
</dbReference>
<evidence type="ECO:0000259" key="4">
    <source>
        <dbReference type="PROSITE" id="PS50089"/>
    </source>
</evidence>
<dbReference type="GO" id="GO:0043122">
    <property type="term" value="P:regulation of canonical NF-kappaB signal transduction"/>
    <property type="evidence" value="ECO:0007669"/>
    <property type="project" value="TreeGrafter"/>
</dbReference>
<dbReference type="PROSITE" id="PS50089">
    <property type="entry name" value="ZF_RING_2"/>
    <property type="match status" value="1"/>
</dbReference>
<dbReference type="PANTHER" id="PTHR10131:SF138">
    <property type="entry name" value="RE66324P"/>
    <property type="match status" value="1"/>
</dbReference>
<evidence type="ECO:0000313" key="6">
    <source>
        <dbReference type="Proteomes" id="UP000821837"/>
    </source>
</evidence>
<evidence type="ECO:0000256" key="1">
    <source>
        <dbReference type="ARBA" id="ARBA00022771"/>
    </source>
</evidence>
<feature type="domain" description="RING-type" evidence="4">
    <location>
        <begin position="38"/>
        <end position="77"/>
    </location>
</feature>
<proteinExistence type="predicted"/>
<dbReference type="SUPFAM" id="SSF57850">
    <property type="entry name" value="RING/U-box"/>
    <property type="match status" value="1"/>
</dbReference>
<dbReference type="EMBL" id="JABSTV010000236">
    <property type="protein sequence ID" value="KAH7986862.1"/>
    <property type="molecule type" value="Genomic_DNA"/>
</dbReference>
<reference evidence="5" key="1">
    <citation type="journal article" date="2020" name="Cell">
        <title>Large-Scale Comparative Analyses of Tick Genomes Elucidate Their Genetic Diversity and Vector Capacities.</title>
        <authorList>
            <consortium name="Tick Genome and Microbiome Consortium (TIGMIC)"/>
            <person name="Jia N."/>
            <person name="Wang J."/>
            <person name="Shi W."/>
            <person name="Du L."/>
            <person name="Sun Y."/>
            <person name="Zhan W."/>
            <person name="Jiang J.F."/>
            <person name="Wang Q."/>
            <person name="Zhang B."/>
            <person name="Ji P."/>
            <person name="Bell-Sakyi L."/>
            <person name="Cui X.M."/>
            <person name="Yuan T.T."/>
            <person name="Jiang B.G."/>
            <person name="Yang W.F."/>
            <person name="Lam T.T."/>
            <person name="Chang Q.C."/>
            <person name="Ding S.J."/>
            <person name="Wang X.J."/>
            <person name="Zhu J.G."/>
            <person name="Ruan X.D."/>
            <person name="Zhao L."/>
            <person name="Wei J.T."/>
            <person name="Ye R.Z."/>
            <person name="Que T.C."/>
            <person name="Du C.H."/>
            <person name="Zhou Y.H."/>
            <person name="Cheng J.X."/>
            <person name="Dai P.F."/>
            <person name="Guo W.B."/>
            <person name="Han X.H."/>
            <person name="Huang E.J."/>
            <person name="Li L.F."/>
            <person name="Wei W."/>
            <person name="Gao Y.C."/>
            <person name="Liu J.Z."/>
            <person name="Shao H.Z."/>
            <person name="Wang X."/>
            <person name="Wang C.C."/>
            <person name="Yang T.C."/>
            <person name="Huo Q.B."/>
            <person name="Li W."/>
            <person name="Chen H.Y."/>
            <person name="Chen S.E."/>
            <person name="Zhou L.G."/>
            <person name="Ni X.B."/>
            <person name="Tian J.H."/>
            <person name="Sheng Y."/>
            <person name="Liu T."/>
            <person name="Pan Y.S."/>
            <person name="Xia L.Y."/>
            <person name="Li J."/>
            <person name="Zhao F."/>
            <person name="Cao W.C."/>
        </authorList>
    </citation>
    <scope>NUCLEOTIDE SEQUENCE</scope>
    <source>
        <strain evidence="5">Rsan-2018</strain>
    </source>
</reference>
<dbReference type="Proteomes" id="UP000821837">
    <property type="component" value="Unassembled WGS sequence"/>
</dbReference>
<gene>
    <name evidence="5" type="ORF">HPB52_024672</name>
</gene>
<organism evidence="5 6">
    <name type="scientific">Rhipicephalus sanguineus</name>
    <name type="common">Brown dog tick</name>
    <name type="synonym">Ixodes sanguineus</name>
    <dbReference type="NCBI Taxonomy" id="34632"/>
    <lineage>
        <taxon>Eukaryota</taxon>
        <taxon>Metazoa</taxon>
        <taxon>Ecdysozoa</taxon>
        <taxon>Arthropoda</taxon>
        <taxon>Chelicerata</taxon>
        <taxon>Arachnida</taxon>
        <taxon>Acari</taxon>
        <taxon>Parasitiformes</taxon>
        <taxon>Ixodida</taxon>
        <taxon>Ixodoidea</taxon>
        <taxon>Ixodidae</taxon>
        <taxon>Rhipicephalinae</taxon>
        <taxon>Rhipicephalus</taxon>
        <taxon>Rhipicephalus</taxon>
    </lineage>
</organism>
<keyword evidence="2" id="KW-0862">Zinc</keyword>
<dbReference type="InterPro" id="IPR013083">
    <property type="entry name" value="Znf_RING/FYVE/PHD"/>
</dbReference>
<dbReference type="InterPro" id="IPR001841">
    <property type="entry name" value="Znf_RING"/>
</dbReference>
<dbReference type="GO" id="GO:0008270">
    <property type="term" value="F:zinc ion binding"/>
    <property type="evidence" value="ECO:0007669"/>
    <property type="project" value="UniProtKB-KW"/>
</dbReference>
<protein>
    <recommendedName>
        <fullName evidence="4">RING-type domain-containing protein</fullName>
    </recommendedName>
</protein>
<dbReference type="PANTHER" id="PTHR10131">
    <property type="entry name" value="TNF RECEPTOR ASSOCIATED FACTOR"/>
    <property type="match status" value="1"/>
</dbReference>
<keyword evidence="1 3" id="KW-0479">Metal-binding</keyword>
<dbReference type="Gene3D" id="3.30.40.10">
    <property type="entry name" value="Zinc/RING finger domain, C3HC4 (zinc finger)"/>
    <property type="match status" value="1"/>
</dbReference>
<evidence type="ECO:0000256" key="3">
    <source>
        <dbReference type="PROSITE-ProRule" id="PRU00175"/>
    </source>
</evidence>
<sequence length="443" mass="49450">MPHPVRLRTLHRVCDTVSGVNWRPTRFADELSVTRYACHVCRVIPSTTVVLPCAHGLCEQCHAGSPVQDSRRTCPLDGKSFGEGEYQKCQLLVKEEDLEAYCWNEQHGCNFMGPLVKVLQHFEKECTFHAFPCERCGENVPHAKLSAHYVRGCKCTPDIIDEVGVTPPPAEAPPEEGYEVVPALSSKVKELAEEIKIAVDQLQEFNSGLMSSLETISKFLERIEDGRRVQERARTSSEGGNTSTVPGAEASAGELMWLYWQMRRMSSKLQSSASSTLHLVEGIGGVLTRDCRPTISLSRVPRASDEASRLDGTGVGCSSKGDEVFYHLCVTYIDYVNTSDLVSASCRLYERNDFFEVRVSVESALESSPSKLDVIFKWNYEHGIRKNFPEVARVAIVSSDGFVDLIRCGESGSMNPLMYHTPNWKENYNNEGHLAFMIIIKPE</sequence>
<dbReference type="AlphaFoldDB" id="A0A9D4TDZ9"/>
<dbReference type="SUPFAM" id="SSF49599">
    <property type="entry name" value="TRAF domain-like"/>
    <property type="match status" value="1"/>
</dbReference>